<evidence type="ECO:0000259" key="1">
    <source>
        <dbReference type="SMART" id="SM01321"/>
    </source>
</evidence>
<gene>
    <name evidence="2" type="ORF">FH603_1833</name>
</gene>
<feature type="domain" description="Transposase IS200-like" evidence="1">
    <location>
        <begin position="8"/>
        <end position="139"/>
    </location>
</feature>
<dbReference type="SMART" id="SM01321">
    <property type="entry name" value="Y1_Tnp"/>
    <property type="match status" value="1"/>
</dbReference>
<dbReference type="Proteomes" id="UP000700732">
    <property type="component" value="Unassembled WGS sequence"/>
</dbReference>
<evidence type="ECO:0000313" key="3">
    <source>
        <dbReference type="Proteomes" id="UP000700732"/>
    </source>
</evidence>
<comment type="caution">
    <text evidence="2">The sequence shown here is derived from an EMBL/GenBank/DDBJ whole genome shotgun (WGS) entry which is preliminary data.</text>
</comment>
<accession>A0ABR6W411</accession>
<keyword evidence="3" id="KW-1185">Reference proteome</keyword>
<dbReference type="PANTHER" id="PTHR34322">
    <property type="entry name" value="TRANSPOSASE, Y1_TNP DOMAIN-CONTAINING"/>
    <property type="match status" value="1"/>
</dbReference>
<reference evidence="2 3" key="1">
    <citation type="submission" date="2019-06" db="EMBL/GenBank/DDBJ databases">
        <title>Spirosoma utsteinense sp. nov. isolated from Antarctic ice-free soils.</title>
        <authorList>
            <person name="Tahon G."/>
        </authorList>
    </citation>
    <scope>NUCLEOTIDE SEQUENCE [LARGE SCALE GENOMIC DNA]</scope>
    <source>
        <strain evidence="2 3">LMG 31447</strain>
    </source>
</reference>
<dbReference type="InterPro" id="IPR036515">
    <property type="entry name" value="Transposase_17_sf"/>
</dbReference>
<evidence type="ECO:0000313" key="2">
    <source>
        <dbReference type="EMBL" id="MBC3791332.1"/>
    </source>
</evidence>
<sequence>MNNPPPLDYGCCYHIYNRGINGTSLFPLPQLYTSFLKSYAYYTEPLFDTYAYCLLDNHFHLMVRIKELHEIDLIRWKQERGWKKISEPGRLLGHLFNSHAQIVNSLMGRTGSLFEKHVHRERIDHDDYFTQLIFYIHSNPLKHGFTTSFQTYPHSSYLAYLSDKPTLLKRQAVLDWFGGKQQFINFHEGMKNETFGDYFNDRS</sequence>
<dbReference type="SUPFAM" id="SSF143422">
    <property type="entry name" value="Transposase IS200-like"/>
    <property type="match status" value="1"/>
</dbReference>
<dbReference type="EMBL" id="VFIA01000009">
    <property type="protein sequence ID" value="MBC3791332.1"/>
    <property type="molecule type" value="Genomic_DNA"/>
</dbReference>
<dbReference type="InterPro" id="IPR002686">
    <property type="entry name" value="Transposase_17"/>
</dbReference>
<dbReference type="PANTHER" id="PTHR34322:SF2">
    <property type="entry name" value="TRANSPOSASE IS200-LIKE DOMAIN-CONTAINING PROTEIN"/>
    <property type="match status" value="1"/>
</dbReference>
<proteinExistence type="predicted"/>
<protein>
    <submittedName>
        <fullName evidence="2">REP element-mobilizing transposase RayT</fullName>
    </submittedName>
</protein>
<organism evidence="2 3">
    <name type="scientific">Spirosoma utsteinense</name>
    <dbReference type="NCBI Taxonomy" id="2585773"/>
    <lineage>
        <taxon>Bacteria</taxon>
        <taxon>Pseudomonadati</taxon>
        <taxon>Bacteroidota</taxon>
        <taxon>Cytophagia</taxon>
        <taxon>Cytophagales</taxon>
        <taxon>Cytophagaceae</taxon>
        <taxon>Spirosoma</taxon>
    </lineage>
</organism>
<dbReference type="Gene3D" id="3.30.70.1290">
    <property type="entry name" value="Transposase IS200-like"/>
    <property type="match status" value="1"/>
</dbReference>
<name>A0ABR6W411_9BACT</name>